<evidence type="ECO:0000256" key="2">
    <source>
        <dbReference type="ARBA" id="ARBA00022448"/>
    </source>
</evidence>
<evidence type="ECO:0000313" key="13">
    <source>
        <dbReference type="EMBL" id="CAA9545102.1"/>
    </source>
</evidence>
<feature type="transmembrane region" description="Helical" evidence="10">
    <location>
        <begin position="134"/>
        <end position="153"/>
    </location>
</feature>
<evidence type="ECO:0000256" key="4">
    <source>
        <dbReference type="ARBA" id="ARBA00022692"/>
    </source>
</evidence>
<dbReference type="GO" id="GO:0005886">
    <property type="term" value="C:plasma membrane"/>
    <property type="evidence" value="ECO:0007669"/>
    <property type="project" value="UniProtKB-SubCell"/>
</dbReference>
<dbReference type="InterPro" id="IPR011527">
    <property type="entry name" value="ABC1_TM_dom"/>
</dbReference>
<evidence type="ECO:0000256" key="5">
    <source>
        <dbReference type="ARBA" id="ARBA00022741"/>
    </source>
</evidence>
<proteinExistence type="predicted"/>
<dbReference type="AlphaFoldDB" id="A0A6J4UA56"/>
<dbReference type="InterPro" id="IPR003593">
    <property type="entry name" value="AAA+_ATPase"/>
</dbReference>
<evidence type="ECO:0000256" key="8">
    <source>
        <dbReference type="ARBA" id="ARBA00023136"/>
    </source>
</evidence>
<dbReference type="InterPro" id="IPR003439">
    <property type="entry name" value="ABC_transporter-like_ATP-bd"/>
</dbReference>
<evidence type="ECO:0000256" key="7">
    <source>
        <dbReference type="ARBA" id="ARBA00022989"/>
    </source>
</evidence>
<evidence type="ECO:0000256" key="3">
    <source>
        <dbReference type="ARBA" id="ARBA00022475"/>
    </source>
</evidence>
<keyword evidence="8 10" id="KW-0472">Membrane</keyword>
<evidence type="ECO:0000256" key="9">
    <source>
        <dbReference type="SAM" id="MobiDB-lite"/>
    </source>
</evidence>
<dbReference type="InterPro" id="IPR039421">
    <property type="entry name" value="Type_1_exporter"/>
</dbReference>
<feature type="region of interest" description="Disordered" evidence="9">
    <location>
        <begin position="596"/>
        <end position="630"/>
    </location>
</feature>
<feature type="transmembrane region" description="Helical" evidence="10">
    <location>
        <begin position="20"/>
        <end position="44"/>
    </location>
</feature>
<feature type="transmembrane region" description="Helical" evidence="10">
    <location>
        <begin position="56"/>
        <end position="76"/>
    </location>
</feature>
<dbReference type="EMBL" id="CADCWK010000031">
    <property type="protein sequence ID" value="CAA9545102.1"/>
    <property type="molecule type" value="Genomic_DNA"/>
</dbReference>
<dbReference type="PROSITE" id="PS50929">
    <property type="entry name" value="ABC_TM1F"/>
    <property type="match status" value="1"/>
</dbReference>
<keyword evidence="2" id="KW-0813">Transport</keyword>
<feature type="transmembrane region" description="Helical" evidence="10">
    <location>
        <begin position="279"/>
        <end position="300"/>
    </location>
</feature>
<dbReference type="FunFam" id="3.40.50.300:FF:000221">
    <property type="entry name" value="Multidrug ABC transporter ATP-binding protein"/>
    <property type="match status" value="1"/>
</dbReference>
<feature type="transmembrane region" description="Helical" evidence="10">
    <location>
        <begin position="246"/>
        <end position="267"/>
    </location>
</feature>
<dbReference type="SUPFAM" id="SSF90123">
    <property type="entry name" value="ABC transporter transmembrane region"/>
    <property type="match status" value="1"/>
</dbReference>
<dbReference type="InterPro" id="IPR036640">
    <property type="entry name" value="ABC1_TM_sf"/>
</dbReference>
<evidence type="ECO:0000256" key="10">
    <source>
        <dbReference type="SAM" id="Phobius"/>
    </source>
</evidence>
<dbReference type="PANTHER" id="PTHR43394">
    <property type="entry name" value="ATP-DEPENDENT PERMEASE MDL1, MITOCHONDRIAL"/>
    <property type="match status" value="1"/>
</dbReference>
<dbReference type="GO" id="GO:0015421">
    <property type="term" value="F:ABC-type oligopeptide transporter activity"/>
    <property type="evidence" value="ECO:0007669"/>
    <property type="project" value="TreeGrafter"/>
</dbReference>
<keyword evidence="5" id="KW-0547">Nucleotide-binding</keyword>
<dbReference type="PANTHER" id="PTHR43394:SF1">
    <property type="entry name" value="ATP-BINDING CASSETTE SUB-FAMILY B MEMBER 10, MITOCHONDRIAL"/>
    <property type="match status" value="1"/>
</dbReference>
<feature type="domain" description="ABC transmembrane type-1" evidence="12">
    <location>
        <begin position="20"/>
        <end position="302"/>
    </location>
</feature>
<reference evidence="13" key="1">
    <citation type="submission" date="2020-02" db="EMBL/GenBank/DDBJ databases">
        <authorList>
            <person name="Meier V. D."/>
        </authorList>
    </citation>
    <scope>NUCLEOTIDE SEQUENCE</scope>
    <source>
        <strain evidence="13">AVDCRST_MAG33</strain>
    </source>
</reference>
<evidence type="ECO:0000259" key="12">
    <source>
        <dbReference type="PROSITE" id="PS50929"/>
    </source>
</evidence>
<keyword evidence="7 10" id="KW-1133">Transmembrane helix</keyword>
<dbReference type="Gene3D" id="3.40.50.300">
    <property type="entry name" value="P-loop containing nucleotide triphosphate hydrolases"/>
    <property type="match status" value="1"/>
</dbReference>
<dbReference type="InterPro" id="IPR017871">
    <property type="entry name" value="ABC_transporter-like_CS"/>
</dbReference>
<accession>A0A6J4UA56</accession>
<dbReference type="GO" id="GO:0005524">
    <property type="term" value="F:ATP binding"/>
    <property type="evidence" value="ECO:0007669"/>
    <property type="project" value="UniProtKB-KW"/>
</dbReference>
<dbReference type="SUPFAM" id="SSF52540">
    <property type="entry name" value="P-loop containing nucleoside triphosphate hydrolases"/>
    <property type="match status" value="1"/>
</dbReference>
<feature type="transmembrane region" description="Helical" evidence="10">
    <location>
        <begin position="159"/>
        <end position="177"/>
    </location>
</feature>
<organism evidence="13">
    <name type="scientific">uncultured Thermomicrobiales bacterium</name>
    <dbReference type="NCBI Taxonomy" id="1645740"/>
    <lineage>
        <taxon>Bacteria</taxon>
        <taxon>Pseudomonadati</taxon>
        <taxon>Thermomicrobiota</taxon>
        <taxon>Thermomicrobia</taxon>
        <taxon>Thermomicrobiales</taxon>
        <taxon>environmental samples</taxon>
    </lineage>
</organism>
<evidence type="ECO:0000259" key="11">
    <source>
        <dbReference type="PROSITE" id="PS50893"/>
    </source>
</evidence>
<dbReference type="PROSITE" id="PS00211">
    <property type="entry name" value="ABC_TRANSPORTER_1"/>
    <property type="match status" value="1"/>
</dbReference>
<comment type="subcellular location">
    <subcellularLocation>
        <location evidence="1">Cell membrane</location>
        <topology evidence="1">Multi-pass membrane protein</topology>
    </subcellularLocation>
</comment>
<dbReference type="GO" id="GO:0016887">
    <property type="term" value="F:ATP hydrolysis activity"/>
    <property type="evidence" value="ECO:0007669"/>
    <property type="project" value="InterPro"/>
</dbReference>
<dbReference type="CDD" id="cd18542">
    <property type="entry name" value="ABC_6TM_YknU_like"/>
    <property type="match status" value="1"/>
</dbReference>
<name>A0A6J4UA56_9BACT</name>
<dbReference type="InterPro" id="IPR027417">
    <property type="entry name" value="P-loop_NTPase"/>
</dbReference>
<evidence type="ECO:0000256" key="6">
    <source>
        <dbReference type="ARBA" id="ARBA00022840"/>
    </source>
</evidence>
<keyword evidence="3" id="KW-1003">Cell membrane</keyword>
<dbReference type="Gene3D" id="1.20.1560.10">
    <property type="entry name" value="ABC transporter type 1, transmembrane domain"/>
    <property type="match status" value="1"/>
</dbReference>
<gene>
    <name evidence="13" type="ORF">AVDCRST_MAG33-373</name>
</gene>
<keyword evidence="4 10" id="KW-0812">Transmembrane</keyword>
<protein>
    <submittedName>
        <fullName evidence="13">Lipid A export ATP-binding/permease protein MsbA</fullName>
    </submittedName>
</protein>
<keyword evidence="6 13" id="KW-0067">ATP-binding</keyword>
<feature type="domain" description="ABC transporter" evidence="11">
    <location>
        <begin position="336"/>
        <end position="573"/>
    </location>
</feature>
<dbReference type="SMART" id="SM00382">
    <property type="entry name" value="AAA"/>
    <property type="match status" value="1"/>
</dbReference>
<dbReference type="Pfam" id="PF00664">
    <property type="entry name" value="ABC_membrane"/>
    <property type="match status" value="1"/>
</dbReference>
<sequence length="630" mass="67084">MVAALRRAFGYLRPHRGNVIAALVAVLVVTVANLLAPQLIRIVIDSGIATRDGQVIALAVAGMFGLALLRGGGSFVQGFYAERGSQGVALDLRDEFFVKVEQLGFAFHDRTPTGQLLTRATSDIEQVRFVTGNGFVNIVWAIVQIVAIVILLFVVNWQLALITFVSILIIFGLLGRFGTSIAPLFTRIQAALGQLNSTLQEDLVGLRTIRAFRGEERERARYRGHNATMFDLNIQIVSLFSTNFRAIFLVAGLASLAVVYAGGQQVIGGDLQVGELVAFYTYLNFLLGPILTLGFLGSAVPRAGASAVRIFAVLDEPVTITDRPDAVPLPPVEGRVQFDDVSFRYPEANHDALHGVSFTAEPGQTVAIIGTTGSGKSTLVNLIPRFHDPAEGTVRIDGYDVRDVTLESLRGQIAPVLQESRLFSGTVRDNIAYGRPDATMGEIQAAAAAAQAAPFIEAMADGYETIIGERGVGLSGGQRQRVAIARALLADRAILILDDSTSAVDATTEAEIRIAIDRLLAERRQTTFVIAQRVSTVRSADVILVMDAGRIVAQGTHEHLLAHSDLYVSILGSQLGTETAFAPDESTVDEIAEESVATNGTGNGTGNGVASGSRLAPAAVAAATNGRTQR</sequence>
<evidence type="ECO:0000256" key="1">
    <source>
        <dbReference type="ARBA" id="ARBA00004651"/>
    </source>
</evidence>
<dbReference type="Pfam" id="PF00005">
    <property type="entry name" value="ABC_tran"/>
    <property type="match status" value="1"/>
</dbReference>
<dbReference type="PROSITE" id="PS50893">
    <property type="entry name" value="ABC_TRANSPORTER_2"/>
    <property type="match status" value="1"/>
</dbReference>